<protein>
    <submittedName>
        <fullName evidence="1">Uncharacterized protein</fullName>
    </submittedName>
</protein>
<accession>A0ABU8TYP9</accession>
<evidence type="ECO:0000313" key="2">
    <source>
        <dbReference type="Proteomes" id="UP001382904"/>
    </source>
</evidence>
<gene>
    <name evidence="1" type="ORF">WKI68_02110</name>
</gene>
<comment type="caution">
    <text evidence="1">The sequence shown here is derived from an EMBL/GenBank/DDBJ whole genome shotgun (WGS) entry which is preliminary data.</text>
</comment>
<dbReference type="Proteomes" id="UP001382904">
    <property type="component" value="Unassembled WGS sequence"/>
</dbReference>
<evidence type="ECO:0000313" key="1">
    <source>
        <dbReference type="EMBL" id="MEJ8640550.1"/>
    </source>
</evidence>
<keyword evidence="2" id="KW-1185">Reference proteome</keyword>
<name>A0ABU8TYP9_9ACTN</name>
<sequence length="76" mass="8345">MFAAPVRLEEPLAVRLEGEREAWSRLRITRETLAEVIGRMPGQGPVEDGSPVAEGSRGLEVRVVGAIMVPHWRDGP</sequence>
<proteinExistence type="predicted"/>
<dbReference type="EMBL" id="JBBKAM010000002">
    <property type="protein sequence ID" value="MEJ8640550.1"/>
    <property type="molecule type" value="Genomic_DNA"/>
</dbReference>
<reference evidence="1 2" key="1">
    <citation type="submission" date="2024-03" db="EMBL/GenBank/DDBJ databases">
        <title>Novel Streptomyces species of biotechnological and ecological value are a feature of Machair soil.</title>
        <authorList>
            <person name="Prole J.R."/>
            <person name="Goodfellow M."/>
            <person name="Allenby N."/>
            <person name="Ward A.C."/>
        </authorList>
    </citation>
    <scope>NUCLEOTIDE SEQUENCE [LARGE SCALE GENOMIC DNA]</scope>
    <source>
        <strain evidence="1 2">MS1.HAVA.3</strain>
    </source>
</reference>
<organism evidence="1 2">
    <name type="scientific">Streptomyces caledonius</name>
    <dbReference type="NCBI Taxonomy" id="3134107"/>
    <lineage>
        <taxon>Bacteria</taxon>
        <taxon>Bacillati</taxon>
        <taxon>Actinomycetota</taxon>
        <taxon>Actinomycetes</taxon>
        <taxon>Kitasatosporales</taxon>
        <taxon>Streptomycetaceae</taxon>
        <taxon>Streptomyces</taxon>
    </lineage>
</organism>